<dbReference type="EMBL" id="VTOW01000002">
    <property type="protein sequence ID" value="NKE70995.1"/>
    <property type="molecule type" value="Genomic_DNA"/>
</dbReference>
<keyword evidence="3" id="KW-0175">Coiled coil</keyword>
<dbReference type="GO" id="GO:0050821">
    <property type="term" value="P:protein stabilization"/>
    <property type="evidence" value="ECO:0007669"/>
    <property type="project" value="TreeGrafter"/>
</dbReference>
<name>A0A7X6DPK9_9BACT</name>
<dbReference type="Pfam" id="PF03938">
    <property type="entry name" value="OmpH"/>
    <property type="match status" value="1"/>
</dbReference>
<dbReference type="SMART" id="SM00935">
    <property type="entry name" value="OmpH"/>
    <property type="match status" value="1"/>
</dbReference>
<keyword evidence="6" id="KW-1185">Reference proteome</keyword>
<feature type="chain" id="PRO_5031424978" evidence="4">
    <location>
        <begin position="23"/>
        <end position="176"/>
    </location>
</feature>
<evidence type="ECO:0000313" key="6">
    <source>
        <dbReference type="Proteomes" id="UP000534783"/>
    </source>
</evidence>
<feature type="coiled-coil region" evidence="3">
    <location>
        <begin position="53"/>
        <end position="110"/>
    </location>
</feature>
<dbReference type="PANTHER" id="PTHR35089">
    <property type="entry name" value="CHAPERONE PROTEIN SKP"/>
    <property type="match status" value="1"/>
</dbReference>
<organism evidence="5 6">
    <name type="scientific">Candidatus Manganitrophus noduliformans</name>
    <dbReference type="NCBI Taxonomy" id="2606439"/>
    <lineage>
        <taxon>Bacteria</taxon>
        <taxon>Pseudomonadati</taxon>
        <taxon>Nitrospirota</taxon>
        <taxon>Nitrospiria</taxon>
        <taxon>Candidatus Troglogloeales</taxon>
        <taxon>Candidatus Manganitrophaceae</taxon>
        <taxon>Candidatus Manganitrophus</taxon>
    </lineage>
</organism>
<comment type="similarity">
    <text evidence="1">Belongs to the Skp family.</text>
</comment>
<dbReference type="GO" id="GO:0051082">
    <property type="term" value="F:unfolded protein binding"/>
    <property type="evidence" value="ECO:0007669"/>
    <property type="project" value="InterPro"/>
</dbReference>
<dbReference type="SUPFAM" id="SSF111384">
    <property type="entry name" value="OmpH-like"/>
    <property type="match status" value="1"/>
</dbReference>
<accession>A0A7X6DPK9</accession>
<dbReference type="InterPro" id="IPR024930">
    <property type="entry name" value="Skp_dom_sf"/>
</dbReference>
<feature type="signal peptide" evidence="4">
    <location>
        <begin position="1"/>
        <end position="22"/>
    </location>
</feature>
<dbReference type="GO" id="GO:0005829">
    <property type="term" value="C:cytosol"/>
    <property type="evidence" value="ECO:0007669"/>
    <property type="project" value="TreeGrafter"/>
</dbReference>
<dbReference type="RefSeq" id="WP_168059339.1">
    <property type="nucleotide sequence ID" value="NZ_VTOW01000002.1"/>
</dbReference>
<evidence type="ECO:0000313" key="5">
    <source>
        <dbReference type="EMBL" id="NKE70995.1"/>
    </source>
</evidence>
<evidence type="ECO:0000256" key="2">
    <source>
        <dbReference type="ARBA" id="ARBA00022729"/>
    </source>
</evidence>
<evidence type="ECO:0000256" key="4">
    <source>
        <dbReference type="SAM" id="SignalP"/>
    </source>
</evidence>
<dbReference type="Proteomes" id="UP000534783">
    <property type="component" value="Unassembled WGS sequence"/>
</dbReference>
<evidence type="ECO:0000256" key="1">
    <source>
        <dbReference type="ARBA" id="ARBA00009091"/>
    </source>
</evidence>
<dbReference type="AlphaFoldDB" id="A0A7X6DPK9"/>
<gene>
    <name evidence="5" type="ORF">MNODULE_09620</name>
</gene>
<protein>
    <submittedName>
        <fullName evidence="5">OmpH family outer membrane protein</fullName>
    </submittedName>
</protein>
<keyword evidence="2 4" id="KW-0732">Signal</keyword>
<sequence>MRKQLLWLGLVLLIMMSGTGYAQNMKIGFVDAQKVLEGSKEGKRVKTNMEEFVKSRQKIIDLEEQELKQLEEDLVRQGALLSPEAKKVKQDDFQKKLMEYQKKATDLNKEVQGKKFDTLRDFNKKLEEAVKQIAEKDGYTFVLDRNAEGGGSVIYAKENFDITSKVIEQVDKNAGK</sequence>
<comment type="caution">
    <text evidence="5">The sequence shown here is derived from an EMBL/GenBank/DDBJ whole genome shotgun (WGS) entry which is preliminary data.</text>
</comment>
<proteinExistence type="inferred from homology"/>
<evidence type="ECO:0000256" key="3">
    <source>
        <dbReference type="SAM" id="Coils"/>
    </source>
</evidence>
<dbReference type="PANTHER" id="PTHR35089:SF1">
    <property type="entry name" value="CHAPERONE PROTEIN SKP"/>
    <property type="match status" value="1"/>
</dbReference>
<dbReference type="Gene3D" id="3.30.910.20">
    <property type="entry name" value="Skp domain"/>
    <property type="match status" value="1"/>
</dbReference>
<reference evidence="5 6" key="1">
    <citation type="journal article" date="2020" name="Nature">
        <title>Bacterial chemolithoautotrophy via manganese oxidation.</title>
        <authorList>
            <person name="Yu H."/>
            <person name="Leadbetter J.R."/>
        </authorList>
    </citation>
    <scope>NUCLEOTIDE SEQUENCE [LARGE SCALE GENOMIC DNA]</scope>
    <source>
        <strain evidence="5 6">Mn-1</strain>
    </source>
</reference>
<dbReference type="InterPro" id="IPR005632">
    <property type="entry name" value="Chaperone_Skp"/>
</dbReference>